<proteinExistence type="predicted"/>
<feature type="transmembrane region" description="Helical" evidence="1">
    <location>
        <begin position="18"/>
        <end position="38"/>
    </location>
</feature>
<feature type="transmembrane region" description="Helical" evidence="1">
    <location>
        <begin position="59"/>
        <end position="75"/>
    </location>
</feature>
<organism evidence="2 3">
    <name type="scientific">Hymenochirus boettgeri</name>
    <name type="common">Congo dwarf clawed frog</name>
    <dbReference type="NCBI Taxonomy" id="247094"/>
    <lineage>
        <taxon>Eukaryota</taxon>
        <taxon>Metazoa</taxon>
        <taxon>Chordata</taxon>
        <taxon>Craniata</taxon>
        <taxon>Vertebrata</taxon>
        <taxon>Euteleostomi</taxon>
        <taxon>Amphibia</taxon>
        <taxon>Batrachia</taxon>
        <taxon>Anura</taxon>
        <taxon>Pipoidea</taxon>
        <taxon>Pipidae</taxon>
        <taxon>Pipinae</taxon>
        <taxon>Hymenochirus</taxon>
    </lineage>
</organism>
<accession>A0A8T2JB88</accession>
<evidence type="ECO:0000256" key="1">
    <source>
        <dbReference type="SAM" id="Phobius"/>
    </source>
</evidence>
<protein>
    <submittedName>
        <fullName evidence="2">Uncharacterized protein</fullName>
    </submittedName>
</protein>
<dbReference type="EMBL" id="JAACNH010000006">
    <property type="protein sequence ID" value="KAG8440953.1"/>
    <property type="molecule type" value="Genomic_DNA"/>
</dbReference>
<sequence length="79" mass="9157">MGAIVFLDVLITSVYRTVFLFCTCKAAVSILCAPFYFWQFKHLHLSFKSKCKLAQGLRSILELVVFFFFFLHRKSTAPN</sequence>
<comment type="caution">
    <text evidence="2">The sequence shown here is derived from an EMBL/GenBank/DDBJ whole genome shotgun (WGS) entry which is preliminary data.</text>
</comment>
<keyword evidence="3" id="KW-1185">Reference proteome</keyword>
<keyword evidence="1" id="KW-0472">Membrane</keyword>
<name>A0A8T2JB88_9PIPI</name>
<gene>
    <name evidence="2" type="ORF">GDO86_006624</name>
</gene>
<evidence type="ECO:0000313" key="2">
    <source>
        <dbReference type="EMBL" id="KAG8440953.1"/>
    </source>
</evidence>
<keyword evidence="1" id="KW-0812">Transmembrane</keyword>
<reference evidence="2" key="1">
    <citation type="thesis" date="2020" institute="ProQuest LLC" country="789 East Eisenhower Parkway, Ann Arbor, MI, USA">
        <title>Comparative Genomics and Chromosome Evolution.</title>
        <authorList>
            <person name="Mudd A.B."/>
        </authorList>
    </citation>
    <scope>NUCLEOTIDE SEQUENCE</scope>
    <source>
        <strain evidence="2">Female2</strain>
        <tissue evidence="2">Blood</tissue>
    </source>
</reference>
<evidence type="ECO:0000313" key="3">
    <source>
        <dbReference type="Proteomes" id="UP000812440"/>
    </source>
</evidence>
<dbReference type="Proteomes" id="UP000812440">
    <property type="component" value="Chromosome 3"/>
</dbReference>
<dbReference type="AlphaFoldDB" id="A0A8T2JB88"/>
<keyword evidence="1" id="KW-1133">Transmembrane helix</keyword>